<feature type="compositionally biased region" description="Polar residues" evidence="5">
    <location>
        <begin position="183"/>
        <end position="205"/>
    </location>
</feature>
<dbReference type="PROSITE" id="PS50071">
    <property type="entry name" value="HOMEOBOX_2"/>
    <property type="match status" value="1"/>
</dbReference>
<dbReference type="GO" id="GO:0003677">
    <property type="term" value="F:DNA binding"/>
    <property type="evidence" value="ECO:0007669"/>
    <property type="project" value="UniProtKB-UniRule"/>
</dbReference>
<dbReference type="PANTHER" id="PTHR11850">
    <property type="entry name" value="HOMEOBOX PROTEIN TRANSCRIPTION FACTORS"/>
    <property type="match status" value="1"/>
</dbReference>
<organism evidence="7 8">
    <name type="scientific">Rhizodiscina lignyota</name>
    <dbReference type="NCBI Taxonomy" id="1504668"/>
    <lineage>
        <taxon>Eukaryota</taxon>
        <taxon>Fungi</taxon>
        <taxon>Dikarya</taxon>
        <taxon>Ascomycota</taxon>
        <taxon>Pezizomycotina</taxon>
        <taxon>Dothideomycetes</taxon>
        <taxon>Pleosporomycetidae</taxon>
        <taxon>Aulographales</taxon>
        <taxon>Rhizodiscinaceae</taxon>
        <taxon>Rhizodiscina</taxon>
    </lineage>
</organism>
<dbReference type="Pfam" id="PF05920">
    <property type="entry name" value="Homeobox_KN"/>
    <property type="match status" value="1"/>
</dbReference>
<proteinExistence type="predicted"/>
<dbReference type="Gene3D" id="1.10.10.60">
    <property type="entry name" value="Homeodomain-like"/>
    <property type="match status" value="1"/>
</dbReference>
<dbReference type="OrthoDB" id="10056939at2759"/>
<dbReference type="CDD" id="cd00086">
    <property type="entry name" value="homeodomain"/>
    <property type="match status" value="1"/>
</dbReference>
<keyword evidence="3 4" id="KW-0539">Nucleus</keyword>
<dbReference type="AlphaFoldDB" id="A0A9P4ISJ7"/>
<keyword evidence="1 4" id="KW-0238">DNA-binding</keyword>
<dbReference type="GO" id="GO:0005634">
    <property type="term" value="C:nucleus"/>
    <property type="evidence" value="ECO:0007669"/>
    <property type="project" value="UniProtKB-SubCell"/>
</dbReference>
<feature type="region of interest" description="Disordered" evidence="5">
    <location>
        <begin position="181"/>
        <end position="223"/>
    </location>
</feature>
<protein>
    <recommendedName>
        <fullName evidence="6">Homeobox domain-containing protein</fullName>
    </recommendedName>
</protein>
<evidence type="ECO:0000256" key="1">
    <source>
        <dbReference type="ARBA" id="ARBA00023125"/>
    </source>
</evidence>
<keyword evidence="8" id="KW-1185">Reference proteome</keyword>
<feature type="region of interest" description="Disordered" evidence="5">
    <location>
        <begin position="410"/>
        <end position="441"/>
    </location>
</feature>
<feature type="compositionally biased region" description="Low complexity" evidence="5">
    <location>
        <begin position="422"/>
        <end position="432"/>
    </location>
</feature>
<evidence type="ECO:0000256" key="5">
    <source>
        <dbReference type="SAM" id="MobiDB-lite"/>
    </source>
</evidence>
<dbReference type="InterPro" id="IPR009057">
    <property type="entry name" value="Homeodomain-like_sf"/>
</dbReference>
<name>A0A9P4ISJ7_9PEZI</name>
<feature type="compositionally biased region" description="Low complexity" evidence="5">
    <location>
        <begin position="283"/>
        <end position="295"/>
    </location>
</feature>
<evidence type="ECO:0000256" key="4">
    <source>
        <dbReference type="PROSITE-ProRule" id="PRU00108"/>
    </source>
</evidence>
<comment type="caution">
    <text evidence="7">The sequence shown here is derived from an EMBL/GenBank/DDBJ whole genome shotgun (WGS) entry which is preliminary data.</text>
</comment>
<evidence type="ECO:0000313" key="8">
    <source>
        <dbReference type="Proteomes" id="UP000799772"/>
    </source>
</evidence>
<evidence type="ECO:0000259" key="6">
    <source>
        <dbReference type="PROSITE" id="PS50071"/>
    </source>
</evidence>
<dbReference type="InterPro" id="IPR050224">
    <property type="entry name" value="TALE_homeobox"/>
</dbReference>
<feature type="compositionally biased region" description="Basic and acidic residues" evidence="5">
    <location>
        <begin position="410"/>
        <end position="421"/>
    </location>
</feature>
<dbReference type="EMBL" id="ML978121">
    <property type="protein sequence ID" value="KAF2104610.1"/>
    <property type="molecule type" value="Genomic_DNA"/>
</dbReference>
<feature type="region of interest" description="Disordered" evidence="5">
    <location>
        <begin position="235"/>
        <end position="356"/>
    </location>
</feature>
<comment type="subcellular location">
    <subcellularLocation>
        <location evidence="4">Nucleus</location>
    </subcellularLocation>
</comment>
<dbReference type="Proteomes" id="UP000799772">
    <property type="component" value="Unassembled WGS sequence"/>
</dbReference>
<feature type="compositionally biased region" description="Basic residues" evidence="5">
    <location>
        <begin position="338"/>
        <end position="356"/>
    </location>
</feature>
<dbReference type="InterPro" id="IPR001356">
    <property type="entry name" value="HD"/>
</dbReference>
<keyword evidence="2 4" id="KW-0371">Homeobox</keyword>
<feature type="domain" description="Homeobox" evidence="6">
    <location>
        <begin position="347"/>
        <end position="410"/>
    </location>
</feature>
<evidence type="ECO:0000256" key="2">
    <source>
        <dbReference type="ARBA" id="ARBA00023155"/>
    </source>
</evidence>
<dbReference type="SMART" id="SM00389">
    <property type="entry name" value="HOX"/>
    <property type="match status" value="1"/>
</dbReference>
<dbReference type="GO" id="GO:0006355">
    <property type="term" value="P:regulation of DNA-templated transcription"/>
    <property type="evidence" value="ECO:0007669"/>
    <property type="project" value="InterPro"/>
</dbReference>
<evidence type="ECO:0000256" key="3">
    <source>
        <dbReference type="ARBA" id="ARBA00023242"/>
    </source>
</evidence>
<sequence>MPMAISPLMERLSFNPLSPPFTHEAEDIHHHFSERKVNEQLRHYAKVMAQRSRISNIHQLCNDTTRETTTPFSPKSSSQLLPSFENILMPPLAGMHEPFSGVREMHQGILIGRQGDEPEPVVQQLPSPTDIPIDNASKSQSHRVLHEVPADWAGPSQHCRLSNPQLSGIRSDPAPPRDCFGHANNSIASSRTGESQIRYNESPSTVLHRHSRNNSGADPAPVSAYAHARNDSAMGYHQRGSYVPGPPPATTLRKPYSSPSSMTALYPAHPVHGPGQYPSRGISSANPSPSSALPPYTTYPDHRPYQHPSSSISSRVPRDNSVLPPLPSLTAAATSSQHSHHHHSSALSPKKRRGNLPKHAVRILKKWVEEHKENPYPTEEEKSHFCRETGLSTQQINNWFINARRRNLTQEERERMRRNRAEASGGSQSSGSRPNSAYSHREAPYFGDLGRRIGEGVGGVLTASLKHVGVGNYVVYEFGSMLSSA</sequence>
<dbReference type="SUPFAM" id="SSF46689">
    <property type="entry name" value="Homeodomain-like"/>
    <property type="match status" value="1"/>
</dbReference>
<feature type="DNA-binding region" description="Homeobox" evidence="4">
    <location>
        <begin position="349"/>
        <end position="411"/>
    </location>
</feature>
<reference evidence="7" key="1">
    <citation type="journal article" date="2020" name="Stud. Mycol.">
        <title>101 Dothideomycetes genomes: a test case for predicting lifestyles and emergence of pathogens.</title>
        <authorList>
            <person name="Haridas S."/>
            <person name="Albert R."/>
            <person name="Binder M."/>
            <person name="Bloem J."/>
            <person name="Labutti K."/>
            <person name="Salamov A."/>
            <person name="Andreopoulos B."/>
            <person name="Baker S."/>
            <person name="Barry K."/>
            <person name="Bills G."/>
            <person name="Bluhm B."/>
            <person name="Cannon C."/>
            <person name="Castanera R."/>
            <person name="Culley D."/>
            <person name="Daum C."/>
            <person name="Ezra D."/>
            <person name="Gonzalez J."/>
            <person name="Henrissat B."/>
            <person name="Kuo A."/>
            <person name="Liang C."/>
            <person name="Lipzen A."/>
            <person name="Lutzoni F."/>
            <person name="Magnuson J."/>
            <person name="Mondo S."/>
            <person name="Nolan M."/>
            <person name="Ohm R."/>
            <person name="Pangilinan J."/>
            <person name="Park H.-J."/>
            <person name="Ramirez L."/>
            <person name="Alfaro M."/>
            <person name="Sun H."/>
            <person name="Tritt A."/>
            <person name="Yoshinaga Y."/>
            <person name="Zwiers L.-H."/>
            <person name="Turgeon B."/>
            <person name="Goodwin S."/>
            <person name="Spatafora J."/>
            <person name="Crous P."/>
            <person name="Grigoriev I."/>
        </authorList>
    </citation>
    <scope>NUCLEOTIDE SEQUENCE</scope>
    <source>
        <strain evidence="7">CBS 133067</strain>
    </source>
</reference>
<dbReference type="InterPro" id="IPR008422">
    <property type="entry name" value="KN_HD"/>
</dbReference>
<feature type="compositionally biased region" description="Low complexity" evidence="5">
    <location>
        <begin position="328"/>
        <end position="337"/>
    </location>
</feature>
<accession>A0A9P4ISJ7</accession>
<gene>
    <name evidence="7" type="ORF">NA57DRAFT_51429</name>
</gene>
<evidence type="ECO:0000313" key="7">
    <source>
        <dbReference type="EMBL" id="KAF2104610.1"/>
    </source>
</evidence>